<sequence length="206" mass="23132">MSTLAVNLRNSRFHSARSNSIGHEHISPRLNNSPSPQLHHTSHSQLHNSHSAVTRSHSSSLPRGFVSPAHSPRGSRVYQQSPLTLDSRLYLDASGRQLPPLTQSAEVIRNRSSLLPHKEPTPFVANSRLNRLKHKCIRSHSICQSDCKSSLPQFRQFSARLPISPDENYQYSQGNPLSFAVNTRRSVMNDLLVCSKYSTCSHTFIM</sequence>
<gene>
    <name evidence="2" type="ORF">WR25_22087</name>
</gene>
<name>A0A2A2LWI5_9BILA</name>
<protein>
    <submittedName>
        <fullName evidence="2">Uncharacterized protein</fullName>
    </submittedName>
</protein>
<dbReference type="EMBL" id="LIAE01006381">
    <property type="protein sequence ID" value="PAV90357.1"/>
    <property type="molecule type" value="Genomic_DNA"/>
</dbReference>
<feature type="compositionally biased region" description="Low complexity" evidence="1">
    <location>
        <begin position="49"/>
        <end position="60"/>
    </location>
</feature>
<feature type="compositionally biased region" description="Polar residues" evidence="1">
    <location>
        <begin position="29"/>
        <end position="48"/>
    </location>
</feature>
<keyword evidence="3" id="KW-1185">Reference proteome</keyword>
<feature type="region of interest" description="Disordered" evidence="1">
    <location>
        <begin position="15"/>
        <end position="77"/>
    </location>
</feature>
<evidence type="ECO:0000256" key="1">
    <source>
        <dbReference type="SAM" id="MobiDB-lite"/>
    </source>
</evidence>
<accession>A0A2A2LWI5</accession>
<dbReference type="Proteomes" id="UP000218231">
    <property type="component" value="Unassembled WGS sequence"/>
</dbReference>
<evidence type="ECO:0000313" key="2">
    <source>
        <dbReference type="EMBL" id="PAV90357.1"/>
    </source>
</evidence>
<dbReference type="AlphaFoldDB" id="A0A2A2LWI5"/>
<proteinExistence type="predicted"/>
<comment type="caution">
    <text evidence="2">The sequence shown here is derived from an EMBL/GenBank/DDBJ whole genome shotgun (WGS) entry which is preliminary data.</text>
</comment>
<evidence type="ECO:0000313" key="3">
    <source>
        <dbReference type="Proteomes" id="UP000218231"/>
    </source>
</evidence>
<reference evidence="2 3" key="1">
    <citation type="journal article" date="2017" name="Curr. Biol.">
        <title>Genome architecture and evolution of a unichromosomal asexual nematode.</title>
        <authorList>
            <person name="Fradin H."/>
            <person name="Zegar C."/>
            <person name="Gutwein M."/>
            <person name="Lucas J."/>
            <person name="Kovtun M."/>
            <person name="Corcoran D."/>
            <person name="Baugh L.R."/>
            <person name="Kiontke K."/>
            <person name="Gunsalus K."/>
            <person name="Fitch D.H."/>
            <person name="Piano F."/>
        </authorList>
    </citation>
    <scope>NUCLEOTIDE SEQUENCE [LARGE SCALE GENOMIC DNA]</scope>
    <source>
        <strain evidence="2">PF1309</strain>
    </source>
</reference>
<organism evidence="2 3">
    <name type="scientific">Diploscapter pachys</name>
    <dbReference type="NCBI Taxonomy" id="2018661"/>
    <lineage>
        <taxon>Eukaryota</taxon>
        <taxon>Metazoa</taxon>
        <taxon>Ecdysozoa</taxon>
        <taxon>Nematoda</taxon>
        <taxon>Chromadorea</taxon>
        <taxon>Rhabditida</taxon>
        <taxon>Rhabditina</taxon>
        <taxon>Rhabditomorpha</taxon>
        <taxon>Rhabditoidea</taxon>
        <taxon>Rhabditidae</taxon>
        <taxon>Diploscapter</taxon>
    </lineage>
</organism>